<gene>
    <name evidence="9" type="ORF">S01H1_42699</name>
</gene>
<evidence type="ECO:0000256" key="6">
    <source>
        <dbReference type="ARBA" id="ARBA00023146"/>
    </source>
</evidence>
<dbReference type="InterPro" id="IPR014729">
    <property type="entry name" value="Rossmann-like_a/b/a_fold"/>
</dbReference>
<evidence type="ECO:0000313" key="9">
    <source>
        <dbReference type="EMBL" id="GAG08835.1"/>
    </source>
</evidence>
<dbReference type="InterPro" id="IPR050489">
    <property type="entry name" value="Tyr-tRNA_synthase"/>
</dbReference>
<keyword evidence="2" id="KW-0436">Ligase</keyword>
<dbReference type="PRINTS" id="PR01040">
    <property type="entry name" value="TRNASYNTHTYR"/>
</dbReference>
<evidence type="ECO:0000256" key="3">
    <source>
        <dbReference type="ARBA" id="ARBA00022741"/>
    </source>
</evidence>
<dbReference type="GO" id="GO:0005524">
    <property type="term" value="F:ATP binding"/>
    <property type="evidence" value="ECO:0007669"/>
    <property type="project" value="UniProtKB-KW"/>
</dbReference>
<keyword evidence="4" id="KW-0067">ATP-binding</keyword>
<dbReference type="GO" id="GO:0004831">
    <property type="term" value="F:tyrosine-tRNA ligase activity"/>
    <property type="evidence" value="ECO:0007669"/>
    <property type="project" value="UniProtKB-EC"/>
</dbReference>
<evidence type="ECO:0000256" key="2">
    <source>
        <dbReference type="ARBA" id="ARBA00022598"/>
    </source>
</evidence>
<dbReference type="PIRSF" id="PIRSF006588">
    <property type="entry name" value="TyrRS_arch_euk"/>
    <property type="match status" value="1"/>
</dbReference>
<feature type="non-terminal residue" evidence="9">
    <location>
        <position position="266"/>
    </location>
</feature>
<dbReference type="Pfam" id="PF00579">
    <property type="entry name" value="tRNA-synt_1b"/>
    <property type="match status" value="1"/>
</dbReference>
<dbReference type="GO" id="GO:0006437">
    <property type="term" value="P:tyrosyl-tRNA aminoacylation"/>
    <property type="evidence" value="ECO:0007669"/>
    <property type="project" value="InterPro"/>
</dbReference>
<protein>
    <recommendedName>
        <fullName evidence="1">tyrosine--tRNA ligase</fullName>
        <ecNumber evidence="1">6.1.1.1</ecNumber>
    </recommendedName>
    <alternativeName>
        <fullName evidence="7">Tyrosyl-tRNA synthetase</fullName>
    </alternativeName>
</protein>
<proteinExistence type="predicted"/>
<keyword evidence="5" id="KW-0648">Protein biosynthesis</keyword>
<evidence type="ECO:0000256" key="7">
    <source>
        <dbReference type="ARBA" id="ARBA00033323"/>
    </source>
</evidence>
<comment type="catalytic activity">
    <reaction evidence="8">
        <text>tRNA(Tyr) + L-tyrosine + ATP = L-tyrosyl-tRNA(Tyr) + AMP + diphosphate + H(+)</text>
        <dbReference type="Rhea" id="RHEA:10220"/>
        <dbReference type="Rhea" id="RHEA-COMP:9706"/>
        <dbReference type="Rhea" id="RHEA-COMP:9707"/>
        <dbReference type="ChEBI" id="CHEBI:15378"/>
        <dbReference type="ChEBI" id="CHEBI:30616"/>
        <dbReference type="ChEBI" id="CHEBI:33019"/>
        <dbReference type="ChEBI" id="CHEBI:58315"/>
        <dbReference type="ChEBI" id="CHEBI:78442"/>
        <dbReference type="ChEBI" id="CHEBI:78536"/>
        <dbReference type="ChEBI" id="CHEBI:456215"/>
        <dbReference type="EC" id="6.1.1.1"/>
    </reaction>
</comment>
<reference evidence="9" key="1">
    <citation type="journal article" date="2014" name="Front. Microbiol.">
        <title>High frequency of phylogenetically diverse reductive dehalogenase-homologous genes in deep subseafloor sedimentary metagenomes.</title>
        <authorList>
            <person name="Kawai M."/>
            <person name="Futagami T."/>
            <person name="Toyoda A."/>
            <person name="Takaki Y."/>
            <person name="Nishi S."/>
            <person name="Hori S."/>
            <person name="Arai W."/>
            <person name="Tsubouchi T."/>
            <person name="Morono Y."/>
            <person name="Uchiyama I."/>
            <person name="Ito T."/>
            <person name="Fujiyama A."/>
            <person name="Inagaki F."/>
            <person name="Takami H."/>
        </authorList>
    </citation>
    <scope>NUCLEOTIDE SEQUENCE</scope>
    <source>
        <strain evidence="9">Expedition CK06-06</strain>
    </source>
</reference>
<dbReference type="PANTHER" id="PTHR46264:SF4">
    <property type="entry name" value="TYROSINE--TRNA LIGASE, CYTOPLASMIC"/>
    <property type="match status" value="1"/>
</dbReference>
<dbReference type="SUPFAM" id="SSF52374">
    <property type="entry name" value="Nucleotidylyl transferase"/>
    <property type="match status" value="1"/>
</dbReference>
<organism evidence="9">
    <name type="scientific">marine sediment metagenome</name>
    <dbReference type="NCBI Taxonomy" id="412755"/>
    <lineage>
        <taxon>unclassified sequences</taxon>
        <taxon>metagenomes</taxon>
        <taxon>ecological metagenomes</taxon>
    </lineage>
</organism>
<keyword evidence="3" id="KW-0547">Nucleotide-binding</keyword>
<evidence type="ECO:0000256" key="8">
    <source>
        <dbReference type="ARBA" id="ARBA00048248"/>
    </source>
</evidence>
<dbReference type="NCBIfam" id="TIGR00234">
    <property type="entry name" value="tyrS"/>
    <property type="match status" value="1"/>
</dbReference>
<feature type="non-terminal residue" evidence="9">
    <location>
        <position position="1"/>
    </location>
</feature>
<dbReference type="Gene3D" id="1.10.240.10">
    <property type="entry name" value="Tyrosyl-Transfer RNA Synthetase"/>
    <property type="match status" value="1"/>
</dbReference>
<dbReference type="EC" id="6.1.1.1" evidence="1"/>
<name>X0USY3_9ZZZZ</name>
<dbReference type="InterPro" id="IPR002307">
    <property type="entry name" value="Tyr-tRNA-ligase"/>
</dbReference>
<dbReference type="PANTHER" id="PTHR46264">
    <property type="entry name" value="TYROSINE-TRNA LIGASE"/>
    <property type="match status" value="1"/>
</dbReference>
<evidence type="ECO:0000256" key="4">
    <source>
        <dbReference type="ARBA" id="ARBA00022840"/>
    </source>
</evidence>
<comment type="caution">
    <text evidence="9">The sequence shown here is derived from an EMBL/GenBank/DDBJ whole genome shotgun (WGS) entry which is preliminary data.</text>
</comment>
<dbReference type="EMBL" id="BARS01027165">
    <property type="protein sequence ID" value="GAG08835.1"/>
    <property type="molecule type" value="Genomic_DNA"/>
</dbReference>
<dbReference type="InterPro" id="IPR023617">
    <property type="entry name" value="Tyr-tRNA-ligase_arc/euk-type"/>
</dbReference>
<dbReference type="AlphaFoldDB" id="X0USY3"/>
<dbReference type="GO" id="GO:0005737">
    <property type="term" value="C:cytoplasm"/>
    <property type="evidence" value="ECO:0007669"/>
    <property type="project" value="TreeGrafter"/>
</dbReference>
<accession>X0USY3</accession>
<keyword evidence="6" id="KW-0030">Aminoacyl-tRNA synthetase</keyword>
<evidence type="ECO:0000256" key="5">
    <source>
        <dbReference type="ARBA" id="ARBA00022917"/>
    </source>
</evidence>
<evidence type="ECO:0000256" key="1">
    <source>
        <dbReference type="ARBA" id="ARBA00013160"/>
    </source>
</evidence>
<dbReference type="Gene3D" id="3.40.50.620">
    <property type="entry name" value="HUPs"/>
    <property type="match status" value="1"/>
</dbReference>
<sequence length="266" mass="29944">QEVIDGEILKKIIKVRPLKIYWGTAPTGKIHIGYFMPLLKLADFLKAGCEVTILLADLHAFLDNQKSSLKNIEIRSKYYKEMITRMLQRLGVNTDNLKFVEGSTFQLTKEYTMDVYRAHSMISLNEAKHAGAGVVKLSDNPAMNGLIYPTLQALDEEYLKVDAQFGGTDQRKIMTHSRKILPKLGYKKRIQLMSPMITALSSTKKEEEGEVTQMSSSNGDGKIEILFGKKKIKKAINSAYCLEGDIDDNTVLVLCKSLVFPLLKHL</sequence>
<dbReference type="InterPro" id="IPR002305">
    <property type="entry name" value="aa-tRNA-synth_Ic"/>
</dbReference>